<dbReference type="OrthoDB" id="6104366at2"/>
<dbReference type="AlphaFoldDB" id="A0A501WFD4"/>
<evidence type="ECO:0000256" key="1">
    <source>
        <dbReference type="SAM" id="MobiDB-lite"/>
    </source>
</evidence>
<comment type="caution">
    <text evidence="3">The sequence shown here is derived from an EMBL/GenBank/DDBJ whole genome shotgun (WGS) entry which is preliminary data.</text>
</comment>
<evidence type="ECO:0000256" key="2">
    <source>
        <dbReference type="SAM" id="SignalP"/>
    </source>
</evidence>
<feature type="chain" id="PRO_5021398341" description="Periplasmic heavy metal sensor" evidence="2">
    <location>
        <begin position="27"/>
        <end position="178"/>
    </location>
</feature>
<evidence type="ECO:0008006" key="5">
    <source>
        <dbReference type="Google" id="ProtNLM"/>
    </source>
</evidence>
<sequence length="178" mass="19977">MKNSMKKAALATTLLLTSAMATSAFAWGGKDHDDRDRRGYDDDRGRMEQRDEMGHSGMMGGFDKRMADRLAYELVLDADTTEKVKTLFAEAGDEMKSIRDQMRDLHKANRDIKPSDENYIATVTANAQKGSELHVKAMTKMAETQKALYALLTPEQIAKLEQIQENGMMHGKRGGKHH</sequence>
<feature type="compositionally biased region" description="Basic and acidic residues" evidence="1">
    <location>
        <begin position="29"/>
        <end position="54"/>
    </location>
</feature>
<dbReference type="InterPro" id="IPR012899">
    <property type="entry name" value="LTXXQ"/>
</dbReference>
<proteinExistence type="predicted"/>
<dbReference type="Pfam" id="PF07813">
    <property type="entry name" value="LTXXQ"/>
    <property type="match status" value="1"/>
</dbReference>
<dbReference type="EMBL" id="VFRR01000051">
    <property type="protein sequence ID" value="TPE46794.1"/>
    <property type="molecule type" value="Genomic_DNA"/>
</dbReference>
<gene>
    <name evidence="3" type="ORF">FJM67_15565</name>
</gene>
<accession>A0A501WFD4</accession>
<name>A0A501WFD4_9GAMM</name>
<evidence type="ECO:0000313" key="4">
    <source>
        <dbReference type="Proteomes" id="UP000315901"/>
    </source>
</evidence>
<dbReference type="RefSeq" id="WP_140591230.1">
    <property type="nucleotide sequence ID" value="NZ_VFRR01000051.1"/>
</dbReference>
<keyword evidence="2" id="KW-0732">Signal</keyword>
<dbReference type="Proteomes" id="UP000315901">
    <property type="component" value="Unassembled WGS sequence"/>
</dbReference>
<dbReference type="GO" id="GO:0042597">
    <property type="term" value="C:periplasmic space"/>
    <property type="evidence" value="ECO:0007669"/>
    <property type="project" value="InterPro"/>
</dbReference>
<feature type="signal peptide" evidence="2">
    <location>
        <begin position="1"/>
        <end position="26"/>
    </location>
</feature>
<protein>
    <recommendedName>
        <fullName evidence="5">Periplasmic heavy metal sensor</fullName>
    </recommendedName>
</protein>
<keyword evidence="4" id="KW-1185">Reference proteome</keyword>
<dbReference type="Gene3D" id="1.20.120.1490">
    <property type="match status" value="1"/>
</dbReference>
<organism evidence="3 4">
    <name type="scientific">Maribrevibacterium harenarium</name>
    <dbReference type="NCBI Taxonomy" id="2589817"/>
    <lineage>
        <taxon>Bacteria</taxon>
        <taxon>Pseudomonadati</taxon>
        <taxon>Pseudomonadota</taxon>
        <taxon>Gammaproteobacteria</taxon>
        <taxon>Oceanospirillales</taxon>
        <taxon>Oceanospirillaceae</taxon>
        <taxon>Maribrevibacterium</taxon>
    </lineage>
</organism>
<evidence type="ECO:0000313" key="3">
    <source>
        <dbReference type="EMBL" id="TPE46794.1"/>
    </source>
</evidence>
<feature type="region of interest" description="Disordered" evidence="1">
    <location>
        <begin position="27"/>
        <end position="60"/>
    </location>
</feature>
<reference evidence="3 4" key="1">
    <citation type="submission" date="2019-06" db="EMBL/GenBank/DDBJ databases">
        <title>A novel bacterium of genus Marinomonas, isolated from coastal sand.</title>
        <authorList>
            <person name="Huang H."/>
            <person name="Mo K."/>
            <person name="Hu Y."/>
        </authorList>
    </citation>
    <scope>NUCLEOTIDE SEQUENCE [LARGE SCALE GENOMIC DNA]</scope>
    <source>
        <strain evidence="3 4">HB171799</strain>
    </source>
</reference>